<feature type="transmembrane region" description="Helical" evidence="1">
    <location>
        <begin position="70"/>
        <end position="93"/>
    </location>
</feature>
<keyword evidence="1" id="KW-0472">Membrane</keyword>
<organism evidence="2 3">
    <name type="scientific">Septoria linicola</name>
    <dbReference type="NCBI Taxonomy" id="215465"/>
    <lineage>
        <taxon>Eukaryota</taxon>
        <taxon>Fungi</taxon>
        <taxon>Dikarya</taxon>
        <taxon>Ascomycota</taxon>
        <taxon>Pezizomycotina</taxon>
        <taxon>Dothideomycetes</taxon>
        <taxon>Dothideomycetidae</taxon>
        <taxon>Mycosphaerellales</taxon>
        <taxon>Mycosphaerellaceae</taxon>
        <taxon>Septoria</taxon>
    </lineage>
</organism>
<accession>A0A9Q9B7D5</accession>
<gene>
    <name evidence="2" type="ORF">Slin15195_G129540</name>
</gene>
<evidence type="ECO:0000256" key="1">
    <source>
        <dbReference type="SAM" id="Phobius"/>
    </source>
</evidence>
<dbReference type="Proteomes" id="UP001056384">
    <property type="component" value="Chromosome 14"/>
</dbReference>
<sequence length="660" mass="73830">MRPRFRFPSLPAIDPHQDGAKSTDGFRLWFRLLADSITHLVAGHDDRDDPLQLAACRQWHRELRPAPSHVAAAISAVLAPTILAVATLFWLMLLRRPLHVPAAVVDRTTHYDDGGGDDEYWNSTSLHSRRAVNGHILWLSQLAPQYSLAWLTELPQQSCALRPQIHWSVSDATSVIEDVERTASSAAASVESVWCGDCWAAGSTGTMAALNGHLERLRGFGDTHSSADSATWSSSWWHRDALTFKERRELIELLQKVGHGLSPLLDPVPALVTAFNATIAAHATLSRLLAHETARRRRGPAYSAHVFSCRDETHCDKVWHHFAEAICHLRAWLDFVEVNLLVTQQRLMATAVLGRQVDRLLRDCIARLKDPAAALSRAHVHKSLEAVAQILRPKRGALFSAAARVALLASKHWAHRHAGQSPTPNLPPPTFMDCLIAPSWPPPVTRPVTWPFRALLRECLGLLRQPQDVVLPCDQPTPRPLPNHAHIVREPDGNDWSCADAISRSSGNQMMGSLGNEFVALDDKSKPDWRLWKRRLNGERCVALDEVVQVEEGFGLARPRTGAEEHRMPDVVVQASAALRGLTYCVELPWEDRAGRDVQVEDPFSLTPSIWDFWRIQDVAESHGLGGQESMLLSPQERFLIDWRQARKQEQYVDPAWDAL</sequence>
<keyword evidence="3" id="KW-1185">Reference proteome</keyword>
<protein>
    <submittedName>
        <fullName evidence="2">Uncharacterized protein</fullName>
    </submittedName>
</protein>
<reference evidence="2" key="1">
    <citation type="submission" date="2022-06" db="EMBL/GenBank/DDBJ databases">
        <title>Complete genome sequences of two strains of the flax pathogen Septoria linicola.</title>
        <authorList>
            <person name="Lapalu N."/>
            <person name="Simon A."/>
            <person name="Demenou B."/>
            <person name="Paumier D."/>
            <person name="Guillot M.-P."/>
            <person name="Gout L."/>
            <person name="Valade R."/>
        </authorList>
    </citation>
    <scope>NUCLEOTIDE SEQUENCE</scope>
    <source>
        <strain evidence="2">SE15195</strain>
    </source>
</reference>
<proteinExistence type="predicted"/>
<dbReference type="EMBL" id="CP099431">
    <property type="protein sequence ID" value="USW59635.1"/>
    <property type="molecule type" value="Genomic_DNA"/>
</dbReference>
<keyword evidence="1" id="KW-0812">Transmembrane</keyword>
<dbReference type="AlphaFoldDB" id="A0A9Q9B7D5"/>
<name>A0A9Q9B7D5_9PEZI</name>
<keyword evidence="1" id="KW-1133">Transmembrane helix</keyword>
<evidence type="ECO:0000313" key="3">
    <source>
        <dbReference type="Proteomes" id="UP001056384"/>
    </source>
</evidence>
<evidence type="ECO:0000313" key="2">
    <source>
        <dbReference type="EMBL" id="USW59635.1"/>
    </source>
</evidence>